<dbReference type="Proteomes" id="UP001214043">
    <property type="component" value="Chromosome"/>
</dbReference>
<keyword evidence="2 4" id="KW-0238">DNA-binding</keyword>
<dbReference type="GO" id="GO:0000976">
    <property type="term" value="F:transcription cis-regulatory region binding"/>
    <property type="evidence" value="ECO:0007669"/>
    <property type="project" value="TreeGrafter"/>
</dbReference>
<evidence type="ECO:0000256" key="5">
    <source>
        <dbReference type="SAM" id="MobiDB-lite"/>
    </source>
</evidence>
<sequence length="232" mass="26667">MKTSGGKISALPTKRGKSGPSQPQQERSAETRQRLIEATIECFAKYGFSDTTTSLIAKTAGVTRGAYLHHFGSREQLLTEAFGHLLNNVMGELEKRIIVLFQENRQSEILDEIWKAGFEDWLYPGFELLLHCRHDPEMRRYWMAHSAKFLVWRRRIFSNLTDGEVQEDSDMMHLADGFLDLLRGMALMDVVRTKATTRAQLDFWRGVFEREVAHILSNSQNSKTNKSDNVEK</sequence>
<dbReference type="KEGG" id="hfl:PUV54_09205"/>
<keyword evidence="8" id="KW-1185">Reference proteome</keyword>
<dbReference type="Gene3D" id="1.10.357.10">
    <property type="entry name" value="Tetracycline Repressor, domain 2"/>
    <property type="match status" value="1"/>
</dbReference>
<dbReference type="PRINTS" id="PR00455">
    <property type="entry name" value="HTHTETR"/>
</dbReference>
<keyword evidence="3" id="KW-0804">Transcription</keyword>
<dbReference type="InterPro" id="IPR001647">
    <property type="entry name" value="HTH_TetR"/>
</dbReference>
<dbReference type="PANTHER" id="PTHR30055:SF234">
    <property type="entry name" value="HTH-TYPE TRANSCRIPTIONAL REGULATOR BETI"/>
    <property type="match status" value="1"/>
</dbReference>
<evidence type="ECO:0000313" key="7">
    <source>
        <dbReference type="EMBL" id="WDI30135.1"/>
    </source>
</evidence>
<keyword evidence="1" id="KW-0805">Transcription regulation</keyword>
<accession>A0AAE9ZH80</accession>
<evidence type="ECO:0000256" key="1">
    <source>
        <dbReference type="ARBA" id="ARBA00023015"/>
    </source>
</evidence>
<dbReference type="SUPFAM" id="SSF46689">
    <property type="entry name" value="Homeodomain-like"/>
    <property type="match status" value="1"/>
</dbReference>
<dbReference type="InterPro" id="IPR009057">
    <property type="entry name" value="Homeodomain-like_sf"/>
</dbReference>
<organism evidence="7 8">
    <name type="scientific">Hyphococcus flavus</name>
    <dbReference type="NCBI Taxonomy" id="1866326"/>
    <lineage>
        <taxon>Bacteria</taxon>
        <taxon>Pseudomonadati</taxon>
        <taxon>Pseudomonadota</taxon>
        <taxon>Alphaproteobacteria</taxon>
        <taxon>Parvularculales</taxon>
        <taxon>Parvularculaceae</taxon>
        <taxon>Hyphococcus</taxon>
    </lineage>
</organism>
<evidence type="ECO:0000256" key="2">
    <source>
        <dbReference type="ARBA" id="ARBA00023125"/>
    </source>
</evidence>
<dbReference type="AlphaFoldDB" id="A0AAE9ZH80"/>
<reference evidence="7" key="1">
    <citation type="submission" date="2023-02" db="EMBL/GenBank/DDBJ databases">
        <title>Genome sequence of Hyphococcus flavus.</title>
        <authorList>
            <person name="Rong J.-C."/>
            <person name="Zhao Q."/>
            <person name="Yi M."/>
            <person name="Wu J.-Y."/>
        </authorList>
    </citation>
    <scope>NUCLEOTIDE SEQUENCE</scope>
    <source>
        <strain evidence="7">MCCC 1K03223</strain>
    </source>
</reference>
<protein>
    <submittedName>
        <fullName evidence="7">TetR/AcrR family transcriptional regulator</fullName>
    </submittedName>
</protein>
<evidence type="ECO:0000256" key="4">
    <source>
        <dbReference type="PROSITE-ProRule" id="PRU00335"/>
    </source>
</evidence>
<dbReference type="PANTHER" id="PTHR30055">
    <property type="entry name" value="HTH-TYPE TRANSCRIPTIONAL REGULATOR RUTR"/>
    <property type="match status" value="1"/>
</dbReference>
<dbReference type="PROSITE" id="PS50977">
    <property type="entry name" value="HTH_TETR_2"/>
    <property type="match status" value="1"/>
</dbReference>
<gene>
    <name evidence="7" type="ORF">PUV54_09205</name>
</gene>
<dbReference type="RefSeq" id="WP_274491929.1">
    <property type="nucleotide sequence ID" value="NZ_CP118166.1"/>
</dbReference>
<evidence type="ECO:0000313" key="8">
    <source>
        <dbReference type="Proteomes" id="UP001214043"/>
    </source>
</evidence>
<name>A0AAE9ZH80_9PROT</name>
<proteinExistence type="predicted"/>
<dbReference type="EMBL" id="CP118166">
    <property type="protein sequence ID" value="WDI30135.1"/>
    <property type="molecule type" value="Genomic_DNA"/>
</dbReference>
<dbReference type="Pfam" id="PF00440">
    <property type="entry name" value="TetR_N"/>
    <property type="match status" value="1"/>
</dbReference>
<feature type="domain" description="HTH tetR-type" evidence="6">
    <location>
        <begin position="29"/>
        <end position="89"/>
    </location>
</feature>
<feature type="region of interest" description="Disordered" evidence="5">
    <location>
        <begin position="1"/>
        <end position="31"/>
    </location>
</feature>
<feature type="DNA-binding region" description="H-T-H motif" evidence="4">
    <location>
        <begin position="52"/>
        <end position="71"/>
    </location>
</feature>
<dbReference type="GO" id="GO:0003700">
    <property type="term" value="F:DNA-binding transcription factor activity"/>
    <property type="evidence" value="ECO:0007669"/>
    <property type="project" value="TreeGrafter"/>
</dbReference>
<evidence type="ECO:0000259" key="6">
    <source>
        <dbReference type="PROSITE" id="PS50977"/>
    </source>
</evidence>
<dbReference type="InterPro" id="IPR050109">
    <property type="entry name" value="HTH-type_TetR-like_transc_reg"/>
</dbReference>
<evidence type="ECO:0000256" key="3">
    <source>
        <dbReference type="ARBA" id="ARBA00023163"/>
    </source>
</evidence>